<dbReference type="AlphaFoldDB" id="A0A382A1M0"/>
<keyword evidence="1" id="KW-0472">Membrane</keyword>
<feature type="transmembrane region" description="Helical" evidence="1">
    <location>
        <begin position="61"/>
        <end position="78"/>
    </location>
</feature>
<evidence type="ECO:0000256" key="1">
    <source>
        <dbReference type="SAM" id="Phobius"/>
    </source>
</evidence>
<proteinExistence type="predicted"/>
<keyword evidence="1" id="KW-1133">Transmembrane helix</keyword>
<gene>
    <name evidence="2" type="ORF">METZ01_LOCUS148153</name>
</gene>
<accession>A0A382A1M0</accession>
<name>A0A382A1M0_9ZZZZ</name>
<sequence length="91" mass="10250">MSHIDVDIFEFLILTIIPVGALFIIEIIFRLRKSTSWIKLTIQGIAMVIFGVGYLTLITPHVLTALCLLALSGALFYQSRRAKINPKKSLY</sequence>
<organism evidence="2">
    <name type="scientific">marine metagenome</name>
    <dbReference type="NCBI Taxonomy" id="408172"/>
    <lineage>
        <taxon>unclassified sequences</taxon>
        <taxon>metagenomes</taxon>
        <taxon>ecological metagenomes</taxon>
    </lineage>
</organism>
<protein>
    <submittedName>
        <fullName evidence="2">Uncharacterized protein</fullName>
    </submittedName>
</protein>
<reference evidence="2" key="1">
    <citation type="submission" date="2018-05" db="EMBL/GenBank/DDBJ databases">
        <authorList>
            <person name="Lanie J.A."/>
            <person name="Ng W.-L."/>
            <person name="Kazmierczak K.M."/>
            <person name="Andrzejewski T.M."/>
            <person name="Davidsen T.M."/>
            <person name="Wayne K.J."/>
            <person name="Tettelin H."/>
            <person name="Glass J.I."/>
            <person name="Rusch D."/>
            <person name="Podicherti R."/>
            <person name="Tsui H.-C.T."/>
            <person name="Winkler M.E."/>
        </authorList>
    </citation>
    <scope>NUCLEOTIDE SEQUENCE</scope>
</reference>
<evidence type="ECO:0000313" key="2">
    <source>
        <dbReference type="EMBL" id="SVA95299.1"/>
    </source>
</evidence>
<feature type="transmembrane region" description="Helical" evidence="1">
    <location>
        <begin position="37"/>
        <end position="55"/>
    </location>
</feature>
<keyword evidence="1" id="KW-0812">Transmembrane</keyword>
<dbReference type="EMBL" id="UINC01023505">
    <property type="protein sequence ID" value="SVA95299.1"/>
    <property type="molecule type" value="Genomic_DNA"/>
</dbReference>
<feature type="transmembrane region" description="Helical" evidence="1">
    <location>
        <begin position="6"/>
        <end position="25"/>
    </location>
</feature>